<evidence type="ECO:0000256" key="1">
    <source>
        <dbReference type="SAM" id="Phobius"/>
    </source>
</evidence>
<keyword evidence="1" id="KW-0812">Transmembrane</keyword>
<reference evidence="2" key="1">
    <citation type="submission" date="2022-03" db="EMBL/GenBank/DDBJ databases">
        <title>Cryobacterium sp. nov. strain ZS14-85, isolated from Antarctic soil.</title>
        <authorList>
            <person name="Li J."/>
            <person name="Niu G."/>
        </authorList>
    </citation>
    <scope>NUCLEOTIDE SEQUENCE</scope>
    <source>
        <strain evidence="2">ZS14-85</strain>
    </source>
</reference>
<protein>
    <submittedName>
        <fullName evidence="2">Uncharacterized protein</fullName>
    </submittedName>
</protein>
<dbReference type="EMBL" id="JALGAR010000003">
    <property type="protein sequence ID" value="MCI4658468.1"/>
    <property type="molecule type" value="Genomic_DNA"/>
</dbReference>
<keyword evidence="3" id="KW-1185">Reference proteome</keyword>
<feature type="transmembrane region" description="Helical" evidence="1">
    <location>
        <begin position="12"/>
        <end position="32"/>
    </location>
</feature>
<dbReference type="Proteomes" id="UP001165341">
    <property type="component" value="Unassembled WGS sequence"/>
</dbReference>
<proteinExistence type="predicted"/>
<accession>A0AA41QXQ1</accession>
<organism evidence="2 3">
    <name type="scientific">Cryobacterium zhongshanensis</name>
    <dbReference type="NCBI Taxonomy" id="2928153"/>
    <lineage>
        <taxon>Bacteria</taxon>
        <taxon>Bacillati</taxon>
        <taxon>Actinomycetota</taxon>
        <taxon>Actinomycetes</taxon>
        <taxon>Micrococcales</taxon>
        <taxon>Microbacteriaceae</taxon>
        <taxon>Cryobacterium</taxon>
    </lineage>
</organism>
<feature type="transmembrane region" description="Helical" evidence="1">
    <location>
        <begin position="80"/>
        <end position="99"/>
    </location>
</feature>
<evidence type="ECO:0000313" key="3">
    <source>
        <dbReference type="Proteomes" id="UP001165341"/>
    </source>
</evidence>
<keyword evidence="1" id="KW-0472">Membrane</keyword>
<keyword evidence="1" id="KW-1133">Transmembrane helix</keyword>
<dbReference type="AlphaFoldDB" id="A0AA41QXQ1"/>
<sequence>MTSERAVPPVRLQRILFILVVILGTAVSLLLAHSMEAVQSAELSSIAAVSVVDDTPAAFPQSVETMPAASGSVHDSFRDGLALCASIGFICGIALLVALKRLRKPPVQGLLAPTVHWFDLTGRPDAPPRPVTLAALCIARV</sequence>
<name>A0AA41QXQ1_9MICO</name>
<dbReference type="RefSeq" id="WP_243012206.1">
    <property type="nucleotide sequence ID" value="NZ_JALGAR010000003.1"/>
</dbReference>
<evidence type="ECO:0000313" key="2">
    <source>
        <dbReference type="EMBL" id="MCI4658468.1"/>
    </source>
</evidence>
<comment type="caution">
    <text evidence="2">The sequence shown here is derived from an EMBL/GenBank/DDBJ whole genome shotgun (WGS) entry which is preliminary data.</text>
</comment>
<gene>
    <name evidence="2" type="ORF">MQH31_11695</name>
</gene>